<feature type="compositionally biased region" description="Basic and acidic residues" evidence="8">
    <location>
        <begin position="147"/>
        <end position="156"/>
    </location>
</feature>
<dbReference type="KEGG" id="gsh:117348346"/>
<feature type="compositionally biased region" description="Polar residues" evidence="8">
    <location>
        <begin position="56"/>
        <end position="69"/>
    </location>
</feature>
<dbReference type="InterPro" id="IPR015943">
    <property type="entry name" value="WD40/YVTN_repeat-like_dom_sf"/>
</dbReference>
<dbReference type="Proteomes" id="UP000515159">
    <property type="component" value="Chromosome 14"/>
</dbReference>
<reference evidence="10" key="1">
    <citation type="submission" date="2025-08" db="UniProtKB">
        <authorList>
            <consortium name="RefSeq"/>
        </authorList>
    </citation>
    <scope>IDENTIFICATION</scope>
</reference>
<feature type="region of interest" description="Disordered" evidence="8">
    <location>
        <begin position="1"/>
        <end position="70"/>
    </location>
</feature>
<dbReference type="PANTHER" id="PTHR14773">
    <property type="entry name" value="WD REPEAT-CONTAINING PROTEIN 76"/>
    <property type="match status" value="1"/>
</dbReference>
<comment type="subunit">
    <text evidence="7">Interacts with CUL4A and/or CUL4B.</text>
</comment>
<dbReference type="InterPro" id="IPR050853">
    <property type="entry name" value="WD_repeat_DNA-damage-binding"/>
</dbReference>
<evidence type="ECO:0000256" key="8">
    <source>
        <dbReference type="SAM" id="MobiDB-lite"/>
    </source>
</evidence>
<gene>
    <name evidence="10" type="primary">WDR76</name>
</gene>
<dbReference type="InParanoid" id="A0A6P8PKV4"/>
<proteinExistence type="inferred from homology"/>
<evidence type="ECO:0000256" key="1">
    <source>
        <dbReference type="ARBA" id="ARBA00002530"/>
    </source>
</evidence>
<comment type="similarity">
    <text evidence="2 7">Belongs to the WD repeat DDB2/WDR76 family.</text>
</comment>
<evidence type="ECO:0000256" key="6">
    <source>
        <dbReference type="PROSITE-ProRule" id="PRU00221"/>
    </source>
</evidence>
<sequence length="566" mass="63446">MMGKPQDAAPSAEAEPDGRSNIGAFFSKQKKRQLDEFTSNTVKVRRLSEGLETRPSEGSPSQQNPTIQLSPLKCVTTWASLRKGNGATSKSENEDSDTDQDRIPHLCAYEKKRLKNIKENRQFFVSLNLQETATSLRRITAGQPRRITREKPKRVQGEVTPRRSMRLQRKEPSGAPLPEAPVQPEQVLVEISMKPPGPLQMIPSNHEEESKREEFLCTWRAASQDQANGIKQVVTSDFQRYAGHLKRMRLQQGSVTKVVKNRIFSLAFHPSESRTLVAAGDKWGQVGLWDVGQSNVFLFELHSQPVGSLSFSPINTAHLLSLSYDGSIRCGDVTRAVFDEVYRREEASLSSFDYISEDGSTLIVGHWDADMVVVDRRTPGTSHELWGQIASKSLRTVHVHPTRRHYILTAGARCVSVYDVRHLKPRGNKPVSSLSGHTKSVASAYFSPTTGNRVVTTCADDRLRVYDTSCLSSCSILTTLQHNNYTGRWLSRFQANWDPKQEDCFVVGSMGHPRRIEVFHENGQLVHSFYDADYLCSVCSINAMHPTRHILAGANSSGRVHVFMND</sequence>
<dbReference type="InterPro" id="IPR001680">
    <property type="entry name" value="WD40_rpt"/>
</dbReference>
<feature type="region of interest" description="Disordered" evidence="8">
    <location>
        <begin position="147"/>
        <end position="180"/>
    </location>
</feature>
<dbReference type="Pfam" id="PF00400">
    <property type="entry name" value="WD40"/>
    <property type="match status" value="1"/>
</dbReference>
<keyword evidence="4 6" id="KW-0853">WD repeat</keyword>
<protein>
    <recommendedName>
        <fullName evidence="3 7">WD repeat-containing protein 76</fullName>
    </recommendedName>
</protein>
<dbReference type="RefSeq" id="XP_033776251.1">
    <property type="nucleotide sequence ID" value="XM_033920360.1"/>
</dbReference>
<feature type="repeat" description="WD" evidence="6">
    <location>
        <begin position="434"/>
        <end position="467"/>
    </location>
</feature>
<evidence type="ECO:0000313" key="10">
    <source>
        <dbReference type="RefSeq" id="XP_033776251.1"/>
    </source>
</evidence>
<evidence type="ECO:0000256" key="5">
    <source>
        <dbReference type="ARBA" id="ARBA00022737"/>
    </source>
</evidence>
<comment type="function">
    <text evidence="1 7">Specifically binds 5-hydroxymethylcytosine (5hmC), suggesting that it acts as a specific reader of 5hmC.</text>
</comment>
<dbReference type="GeneID" id="117348346"/>
<keyword evidence="9" id="KW-1185">Reference proteome</keyword>
<evidence type="ECO:0000256" key="7">
    <source>
        <dbReference type="RuleBase" id="RU365004"/>
    </source>
</evidence>
<evidence type="ECO:0000313" key="9">
    <source>
        <dbReference type="Proteomes" id="UP000515159"/>
    </source>
</evidence>
<dbReference type="CTD" id="79968"/>
<dbReference type="GO" id="GO:0005634">
    <property type="term" value="C:nucleus"/>
    <property type="evidence" value="ECO:0007669"/>
    <property type="project" value="TreeGrafter"/>
</dbReference>
<accession>A0A6P8PKV4</accession>
<dbReference type="Gene3D" id="2.130.10.10">
    <property type="entry name" value="YVTN repeat-like/Quinoprotein amine dehydrogenase"/>
    <property type="match status" value="1"/>
</dbReference>
<dbReference type="SMART" id="SM00320">
    <property type="entry name" value="WD40"/>
    <property type="match status" value="4"/>
</dbReference>
<dbReference type="SUPFAM" id="SSF50978">
    <property type="entry name" value="WD40 repeat-like"/>
    <property type="match status" value="1"/>
</dbReference>
<dbReference type="FunCoup" id="A0A6P8PKV4">
    <property type="interactions" value="1528"/>
</dbReference>
<dbReference type="PANTHER" id="PTHR14773:SF0">
    <property type="entry name" value="WD REPEAT-CONTAINING PROTEIN 76"/>
    <property type="match status" value="1"/>
</dbReference>
<dbReference type="FunFam" id="2.130.10.10:FF:000180">
    <property type="entry name" value="WD repeat-containing protein 76"/>
    <property type="match status" value="1"/>
</dbReference>
<dbReference type="GO" id="GO:2000001">
    <property type="term" value="P:regulation of DNA damage checkpoint"/>
    <property type="evidence" value="ECO:0007669"/>
    <property type="project" value="TreeGrafter"/>
</dbReference>
<evidence type="ECO:0000256" key="2">
    <source>
        <dbReference type="ARBA" id="ARBA00005434"/>
    </source>
</evidence>
<keyword evidence="5" id="KW-0677">Repeat</keyword>
<dbReference type="GO" id="GO:0003677">
    <property type="term" value="F:DNA binding"/>
    <property type="evidence" value="ECO:0007669"/>
    <property type="project" value="TreeGrafter"/>
</dbReference>
<dbReference type="AlphaFoldDB" id="A0A6P8PKV4"/>
<feature type="compositionally biased region" description="Basic and acidic residues" evidence="8">
    <location>
        <begin position="46"/>
        <end position="55"/>
    </location>
</feature>
<organism evidence="9 10">
    <name type="scientific">Geotrypetes seraphini</name>
    <name type="common">Gaboon caecilian</name>
    <name type="synonym">Caecilia seraphini</name>
    <dbReference type="NCBI Taxonomy" id="260995"/>
    <lineage>
        <taxon>Eukaryota</taxon>
        <taxon>Metazoa</taxon>
        <taxon>Chordata</taxon>
        <taxon>Craniata</taxon>
        <taxon>Vertebrata</taxon>
        <taxon>Euteleostomi</taxon>
        <taxon>Amphibia</taxon>
        <taxon>Gymnophiona</taxon>
        <taxon>Geotrypetes</taxon>
    </lineage>
</organism>
<dbReference type="PROSITE" id="PS50082">
    <property type="entry name" value="WD_REPEATS_2"/>
    <property type="match status" value="1"/>
</dbReference>
<name>A0A6P8PKV4_GEOSA</name>
<evidence type="ECO:0000256" key="4">
    <source>
        <dbReference type="ARBA" id="ARBA00022574"/>
    </source>
</evidence>
<evidence type="ECO:0000256" key="3">
    <source>
        <dbReference type="ARBA" id="ARBA00021234"/>
    </source>
</evidence>
<dbReference type="InterPro" id="IPR036322">
    <property type="entry name" value="WD40_repeat_dom_sf"/>
</dbReference>
<dbReference type="OrthoDB" id="9890280at2759"/>